<dbReference type="Proteomes" id="UP000001601">
    <property type="component" value="Unassembled WGS sequence"/>
</dbReference>
<dbReference type="STRING" id="398720.MED217_08695"/>
<organism evidence="1 2">
    <name type="scientific">Leeuwenhoekiella blandensis (strain CECT 7118 / CCUG 51940 / KCTC 22103 / MED217)</name>
    <name type="common">Flavobacterium sp. (strain MED217)</name>
    <dbReference type="NCBI Taxonomy" id="398720"/>
    <lineage>
        <taxon>Bacteria</taxon>
        <taxon>Pseudomonadati</taxon>
        <taxon>Bacteroidota</taxon>
        <taxon>Flavobacteriia</taxon>
        <taxon>Flavobacteriales</taxon>
        <taxon>Flavobacteriaceae</taxon>
        <taxon>Leeuwenhoekiella</taxon>
    </lineage>
</organism>
<dbReference type="HOGENOM" id="CLU_112476_0_0_10"/>
<dbReference type="InterPro" id="IPR013078">
    <property type="entry name" value="His_Pase_superF_clade-1"/>
</dbReference>
<gene>
    <name evidence="1" type="ORF">MED217_08695</name>
</gene>
<comment type="caution">
    <text evidence="1">The sequence shown here is derived from an EMBL/GenBank/DDBJ whole genome shotgun (WGS) entry which is preliminary data.</text>
</comment>
<dbReference type="PROSITE" id="PS51257">
    <property type="entry name" value="PROKAR_LIPOPROTEIN"/>
    <property type="match status" value="1"/>
</dbReference>
<dbReference type="eggNOG" id="COG0406">
    <property type="taxonomic scope" value="Bacteria"/>
</dbReference>
<dbReference type="Gene3D" id="3.40.50.1240">
    <property type="entry name" value="Phosphoglycerate mutase-like"/>
    <property type="match status" value="1"/>
</dbReference>
<dbReference type="EMBL" id="AANC01000007">
    <property type="protein sequence ID" value="EAQ48612.1"/>
    <property type="molecule type" value="Genomic_DNA"/>
</dbReference>
<evidence type="ECO:0000313" key="1">
    <source>
        <dbReference type="EMBL" id="EAQ48612.1"/>
    </source>
</evidence>
<dbReference type="AlphaFoldDB" id="A3XPA7"/>
<accession>A3XPA7</accession>
<dbReference type="Pfam" id="PF00300">
    <property type="entry name" value="His_Phos_1"/>
    <property type="match status" value="1"/>
</dbReference>
<reference evidence="1 2" key="1">
    <citation type="journal article" date="2007" name="Nature">
        <title>Light stimulates growth of proteorhodopsin-containing marine Flavobacteria.</title>
        <authorList>
            <person name="Gomez-Consarnau L."/>
            <person name="Gonzalez J.M."/>
            <person name="Coll-Llado M."/>
            <person name="Gourdon P."/>
            <person name="Pascher T."/>
            <person name="Neutze R."/>
            <person name="Pedros-Alio C."/>
            <person name="Pinhassi J."/>
        </authorList>
    </citation>
    <scope>NUCLEOTIDE SEQUENCE [LARGE SCALE GENOMIC DNA]</scope>
    <source>
        <strain evidence="1 2">MED217</strain>
    </source>
</reference>
<dbReference type="CDD" id="cd07067">
    <property type="entry name" value="HP_PGM_like"/>
    <property type="match status" value="1"/>
</dbReference>
<name>A3XPA7_LEEBM</name>
<proteinExistence type="predicted"/>
<keyword evidence="2" id="KW-1185">Reference proteome</keyword>
<dbReference type="InterPro" id="IPR029033">
    <property type="entry name" value="His_PPase_superfam"/>
</dbReference>
<protein>
    <recommendedName>
        <fullName evidence="3">Phosphoglycerate mutase</fullName>
    </recommendedName>
</protein>
<dbReference type="SUPFAM" id="SSF53254">
    <property type="entry name" value="Phosphoglycerate mutase-like"/>
    <property type="match status" value="1"/>
</dbReference>
<evidence type="ECO:0000313" key="2">
    <source>
        <dbReference type="Proteomes" id="UP000001601"/>
    </source>
</evidence>
<evidence type="ECO:0008006" key="3">
    <source>
        <dbReference type="Google" id="ProtNLM"/>
    </source>
</evidence>
<sequence>MRLELNLSKLEPMKNTIAFLAIFLVLCSCKEKAKETASASLKPADATYYLIRHADKVRGPNAGSDPELNEIGQARAQFWAEELKEVSFDAVYSTDYKRTLKTAAPTAEANDLEVQLYDPTELYSKEFQHKTAGKTVLVVGHSNTTPAFVNEILGEPKYDDIDDALYGFLYVVRVKNGSATAEIKDFNSWSKD</sequence>